<dbReference type="InterPro" id="IPR016484">
    <property type="entry name" value="GTPase_Der"/>
</dbReference>
<dbReference type="Pfam" id="PF01926">
    <property type="entry name" value="MMR_HSR1"/>
    <property type="match status" value="2"/>
</dbReference>
<name>A0A0F3H1K2_9BACT</name>
<keyword evidence="13" id="KW-1185">Reference proteome</keyword>
<feature type="binding site" evidence="8">
    <location>
        <begin position="188"/>
        <end position="195"/>
    </location>
    <ligand>
        <name>GTP</name>
        <dbReference type="ChEBI" id="CHEBI:37565"/>
        <label>2</label>
    </ligand>
</feature>
<dbReference type="PROSITE" id="PS51712">
    <property type="entry name" value="G_ENGA"/>
    <property type="match status" value="2"/>
</dbReference>
<accession>A0A0F3H1K2</accession>
<feature type="binding site" evidence="8">
    <location>
        <begin position="57"/>
        <end position="61"/>
    </location>
    <ligand>
        <name>GTP</name>
        <dbReference type="ChEBI" id="CHEBI:37565"/>
        <label>1</label>
    </ligand>
</feature>
<comment type="similarity">
    <text evidence="1 8 9 10">Belongs to the TRAFAC class TrmE-Era-EngA-EngB-Septin-like GTPase superfamily. EngA (Der) GTPase family.</text>
</comment>
<dbReference type="Gene3D" id="3.40.50.300">
    <property type="entry name" value="P-loop containing nucleotide triphosphate hydrolases"/>
    <property type="match status" value="2"/>
</dbReference>
<keyword evidence="3 8" id="KW-0690">Ribosome biogenesis</keyword>
<dbReference type="PIRSF" id="PIRSF006485">
    <property type="entry name" value="GTP-binding_EngA"/>
    <property type="match status" value="1"/>
</dbReference>
<sequence length="441" mass="49566">MARPIIAIVGRQNVGKSTLFNKIVGRRRAIVEDFPGVTRDRLYEDAQWEGTEFTVIDTGGIVFGSDDELIDQVRQHAIEGIEEADLVIHLFDGKDGLTPLDQELTETLRRFDKRVLRVVNKIDTPRAMERLYDFFGIGDALLPVSAESGLGFDDMMDECVRLLSTSARAQTPTVDAQEAGIAKIAIVGRPNAGKSTLINALIGKQRMIVDTVAGTTRDAVDCPCTYYGKRYTLIDTAGMRRKGKVIANVERFSVSRTLRGIERADVVVLLIDAVDGIVDQDKKIVNFVDRTGKGLIILLNKWDLIQDPEPVFKIYLDEFNRELGFASYAPVVTTSGLNKKRITKIFPLIDEVVSERQYRFSTGLLNRLAGQINSNLASYRGKQTRLLYMTQVGIEPPQFAIFANYPEGIKQNHVRYIENIIRDQHPFKGTPVRVFIKKRTR</sequence>
<dbReference type="InterPro" id="IPR027417">
    <property type="entry name" value="P-loop_NTPase"/>
</dbReference>
<comment type="caution">
    <text evidence="12">The sequence shown here is derived from an EMBL/GenBank/DDBJ whole genome shotgun (WGS) entry which is preliminary data.</text>
</comment>
<dbReference type="NCBIfam" id="TIGR00231">
    <property type="entry name" value="small_GTP"/>
    <property type="match status" value="2"/>
</dbReference>
<dbReference type="EMBL" id="LACI01000457">
    <property type="protein sequence ID" value="KJU86788.1"/>
    <property type="molecule type" value="Genomic_DNA"/>
</dbReference>
<evidence type="ECO:0000259" key="11">
    <source>
        <dbReference type="PROSITE" id="PS51712"/>
    </source>
</evidence>
<keyword evidence="4 10" id="KW-0677">Repeat</keyword>
<feature type="binding site" evidence="8">
    <location>
        <begin position="10"/>
        <end position="17"/>
    </location>
    <ligand>
        <name>GTP</name>
        <dbReference type="ChEBI" id="CHEBI:37565"/>
        <label>1</label>
    </ligand>
</feature>
<comment type="function">
    <text evidence="8 10">GTPase that plays an essential role in the late steps of ribosome biogenesis.</text>
</comment>
<dbReference type="CDD" id="cd01894">
    <property type="entry name" value="EngA1"/>
    <property type="match status" value="1"/>
</dbReference>
<evidence type="ECO:0000313" key="12">
    <source>
        <dbReference type="EMBL" id="KJU86788.1"/>
    </source>
</evidence>
<dbReference type="GO" id="GO:0043022">
    <property type="term" value="F:ribosome binding"/>
    <property type="evidence" value="ECO:0007669"/>
    <property type="project" value="TreeGrafter"/>
</dbReference>
<feature type="domain" description="EngA-type G" evidence="11">
    <location>
        <begin position="4"/>
        <end position="167"/>
    </location>
</feature>
<feature type="domain" description="EngA-type G" evidence="11">
    <location>
        <begin position="182"/>
        <end position="357"/>
    </location>
</feature>
<comment type="subunit">
    <text evidence="8">Associates with the 50S ribosomal subunit.</text>
</comment>
<dbReference type="Gene3D" id="3.30.300.20">
    <property type="match status" value="1"/>
</dbReference>
<dbReference type="GO" id="GO:0005525">
    <property type="term" value="F:GTP binding"/>
    <property type="evidence" value="ECO:0007669"/>
    <property type="project" value="UniProtKB-UniRule"/>
</dbReference>
<dbReference type="HAMAP" id="MF_00195">
    <property type="entry name" value="GTPase_Der"/>
    <property type="match status" value="1"/>
</dbReference>
<dbReference type="PANTHER" id="PTHR43834">
    <property type="entry name" value="GTPASE DER"/>
    <property type="match status" value="1"/>
</dbReference>
<keyword evidence="6 8" id="KW-0342">GTP-binding</keyword>
<dbReference type="InterPro" id="IPR006073">
    <property type="entry name" value="GTP-bd"/>
</dbReference>
<feature type="binding site" evidence="8">
    <location>
        <begin position="235"/>
        <end position="239"/>
    </location>
    <ligand>
        <name>GTP</name>
        <dbReference type="ChEBI" id="CHEBI:37565"/>
        <label>2</label>
    </ligand>
</feature>
<dbReference type="InterPro" id="IPR032859">
    <property type="entry name" value="KH_dom-like"/>
</dbReference>
<evidence type="ECO:0000256" key="1">
    <source>
        <dbReference type="ARBA" id="ARBA00008279"/>
    </source>
</evidence>
<dbReference type="InterPro" id="IPR015946">
    <property type="entry name" value="KH_dom-like_a/b"/>
</dbReference>
<evidence type="ECO:0000256" key="9">
    <source>
        <dbReference type="PROSITE-ProRule" id="PRU01049"/>
    </source>
</evidence>
<dbReference type="NCBIfam" id="TIGR03594">
    <property type="entry name" value="GTPase_EngA"/>
    <property type="match status" value="1"/>
</dbReference>
<keyword evidence="5 8" id="KW-0547">Nucleotide-binding</keyword>
<evidence type="ECO:0000313" key="13">
    <source>
        <dbReference type="Proteomes" id="UP000033423"/>
    </source>
</evidence>
<dbReference type="AlphaFoldDB" id="A0A0F3H1K2"/>
<dbReference type="InterPro" id="IPR031166">
    <property type="entry name" value="G_ENGA"/>
</dbReference>
<evidence type="ECO:0000256" key="6">
    <source>
        <dbReference type="ARBA" id="ARBA00023134"/>
    </source>
</evidence>
<dbReference type="PRINTS" id="PR00326">
    <property type="entry name" value="GTP1OBG"/>
</dbReference>
<protein>
    <recommendedName>
        <fullName evidence="2 8">GTPase Der</fullName>
    </recommendedName>
    <alternativeName>
        <fullName evidence="7 8">GTP-binding protein EngA</fullName>
    </alternativeName>
</protein>
<proteinExistence type="inferred from homology"/>
<dbReference type="PANTHER" id="PTHR43834:SF6">
    <property type="entry name" value="GTPASE DER"/>
    <property type="match status" value="1"/>
</dbReference>
<dbReference type="CDD" id="cd01895">
    <property type="entry name" value="EngA2"/>
    <property type="match status" value="1"/>
</dbReference>
<evidence type="ECO:0000256" key="8">
    <source>
        <dbReference type="HAMAP-Rule" id="MF_00195"/>
    </source>
</evidence>
<dbReference type="PATRIC" id="fig|29290.4.peg.1350"/>
<evidence type="ECO:0000256" key="2">
    <source>
        <dbReference type="ARBA" id="ARBA00020953"/>
    </source>
</evidence>
<evidence type="ECO:0000256" key="7">
    <source>
        <dbReference type="ARBA" id="ARBA00032345"/>
    </source>
</evidence>
<evidence type="ECO:0000256" key="4">
    <source>
        <dbReference type="ARBA" id="ARBA00022737"/>
    </source>
</evidence>
<evidence type="ECO:0000256" key="10">
    <source>
        <dbReference type="RuleBase" id="RU004481"/>
    </source>
</evidence>
<gene>
    <name evidence="8" type="primary">der</name>
    <name evidence="12" type="ORF">MBAV_001023</name>
</gene>
<feature type="binding site" evidence="8">
    <location>
        <begin position="300"/>
        <end position="303"/>
    </location>
    <ligand>
        <name>GTP</name>
        <dbReference type="ChEBI" id="CHEBI:37565"/>
        <label>2</label>
    </ligand>
</feature>
<evidence type="ECO:0000256" key="5">
    <source>
        <dbReference type="ARBA" id="ARBA00022741"/>
    </source>
</evidence>
<feature type="binding site" evidence="8">
    <location>
        <begin position="120"/>
        <end position="123"/>
    </location>
    <ligand>
        <name>GTP</name>
        <dbReference type="ChEBI" id="CHEBI:37565"/>
        <label>1</label>
    </ligand>
</feature>
<reference evidence="12 13" key="1">
    <citation type="submission" date="2015-02" db="EMBL/GenBank/DDBJ databases">
        <title>Single-cell genomics of uncultivated deep-branching MTB reveals a conserved set of magnetosome genes.</title>
        <authorList>
            <person name="Kolinko S."/>
            <person name="Richter M."/>
            <person name="Glockner F.O."/>
            <person name="Brachmann A."/>
            <person name="Schuler D."/>
        </authorList>
    </citation>
    <scope>NUCLEOTIDE SEQUENCE [LARGE SCALE GENOMIC DNA]</scope>
    <source>
        <strain evidence="12">TM-1</strain>
    </source>
</reference>
<dbReference type="InterPro" id="IPR005225">
    <property type="entry name" value="Small_GTP-bd"/>
</dbReference>
<dbReference type="SUPFAM" id="SSF52540">
    <property type="entry name" value="P-loop containing nucleoside triphosphate hydrolases"/>
    <property type="match status" value="2"/>
</dbReference>
<dbReference type="GO" id="GO:0042254">
    <property type="term" value="P:ribosome biogenesis"/>
    <property type="evidence" value="ECO:0007669"/>
    <property type="project" value="UniProtKB-KW"/>
</dbReference>
<evidence type="ECO:0000256" key="3">
    <source>
        <dbReference type="ARBA" id="ARBA00022517"/>
    </source>
</evidence>
<dbReference type="Pfam" id="PF14714">
    <property type="entry name" value="KH_dom-like"/>
    <property type="match status" value="1"/>
</dbReference>
<dbReference type="Proteomes" id="UP000033423">
    <property type="component" value="Unassembled WGS sequence"/>
</dbReference>
<dbReference type="FunFam" id="3.40.50.300:FF:000040">
    <property type="entry name" value="GTPase Der"/>
    <property type="match status" value="1"/>
</dbReference>
<organism evidence="12 13">
    <name type="scientific">Candidatus Magnetobacterium bavaricum</name>
    <dbReference type="NCBI Taxonomy" id="29290"/>
    <lineage>
        <taxon>Bacteria</taxon>
        <taxon>Pseudomonadati</taxon>
        <taxon>Nitrospirota</taxon>
        <taxon>Thermodesulfovibrionia</taxon>
        <taxon>Thermodesulfovibrionales</taxon>
        <taxon>Candidatus Magnetobacteriaceae</taxon>
        <taxon>Candidatus Magnetobacterium</taxon>
    </lineage>
</organism>